<dbReference type="GO" id="GO:0020037">
    <property type="term" value="F:heme binding"/>
    <property type="evidence" value="ECO:0007669"/>
    <property type="project" value="InterPro"/>
</dbReference>
<reference evidence="7" key="1">
    <citation type="submission" date="2021-03" db="EMBL/GenBank/DDBJ databases">
        <authorList>
            <person name="Tagirdzhanova G."/>
        </authorList>
    </citation>
    <scope>NUCLEOTIDE SEQUENCE</scope>
</reference>
<dbReference type="GO" id="GO:0016705">
    <property type="term" value="F:oxidoreductase activity, acting on paired donors, with incorporation or reduction of molecular oxygen"/>
    <property type="evidence" value="ECO:0007669"/>
    <property type="project" value="InterPro"/>
</dbReference>
<sequence>MLARGHGMSIDDIAALEIGTLFAALSNSILAAFWAIYHVYSSANLLGELRQEVCSQTKGKKILQGDGEEKGDSRTSLLASIVKESIRLHTGGATTRYATRDTTLSSLSSSSAYQHREYLLKRGSFVVIPTETLHASTSLWGLSAEQFDPYRFCKHTNGIKEDGTRVSGTAFRAFGAGANICPGRFLALGGIERVIEVLVRDWEIKPVSERWTVGRGLADDVSDTVIPPDGDIEVWITSRH</sequence>
<keyword evidence="6" id="KW-0812">Transmembrane</keyword>
<comment type="cofactor">
    <cofactor evidence="1 5">
        <name>heme</name>
        <dbReference type="ChEBI" id="CHEBI:30413"/>
    </cofactor>
</comment>
<accession>A0A8H3J414</accession>
<evidence type="ECO:0000256" key="2">
    <source>
        <dbReference type="ARBA" id="ARBA00010617"/>
    </source>
</evidence>
<evidence type="ECO:0000313" key="7">
    <source>
        <dbReference type="EMBL" id="CAF9940331.1"/>
    </source>
</evidence>
<evidence type="ECO:0008006" key="9">
    <source>
        <dbReference type="Google" id="ProtNLM"/>
    </source>
</evidence>
<evidence type="ECO:0000256" key="6">
    <source>
        <dbReference type="SAM" id="Phobius"/>
    </source>
</evidence>
<evidence type="ECO:0000256" key="5">
    <source>
        <dbReference type="PIRSR" id="PIRSR602403-1"/>
    </source>
</evidence>
<dbReference type="Pfam" id="PF00067">
    <property type="entry name" value="p450"/>
    <property type="match status" value="1"/>
</dbReference>
<keyword evidence="5" id="KW-0349">Heme</keyword>
<proteinExistence type="inferred from homology"/>
<dbReference type="Proteomes" id="UP000664521">
    <property type="component" value="Unassembled WGS sequence"/>
</dbReference>
<dbReference type="InterPro" id="IPR001128">
    <property type="entry name" value="Cyt_P450"/>
</dbReference>
<keyword evidence="6" id="KW-0472">Membrane</keyword>
<evidence type="ECO:0000313" key="8">
    <source>
        <dbReference type="Proteomes" id="UP000664521"/>
    </source>
</evidence>
<dbReference type="PANTHER" id="PTHR47582">
    <property type="entry name" value="P450, PUTATIVE (EUROFUNG)-RELATED"/>
    <property type="match status" value="1"/>
</dbReference>
<keyword evidence="8" id="KW-1185">Reference proteome</keyword>
<dbReference type="EMBL" id="CAJPDS010000151">
    <property type="protein sequence ID" value="CAF9940331.1"/>
    <property type="molecule type" value="Genomic_DNA"/>
</dbReference>
<organism evidence="7 8">
    <name type="scientific">Heterodermia speciosa</name>
    <dbReference type="NCBI Taxonomy" id="116794"/>
    <lineage>
        <taxon>Eukaryota</taxon>
        <taxon>Fungi</taxon>
        <taxon>Dikarya</taxon>
        <taxon>Ascomycota</taxon>
        <taxon>Pezizomycotina</taxon>
        <taxon>Lecanoromycetes</taxon>
        <taxon>OSLEUM clade</taxon>
        <taxon>Lecanoromycetidae</taxon>
        <taxon>Caliciales</taxon>
        <taxon>Physciaceae</taxon>
        <taxon>Heterodermia</taxon>
    </lineage>
</organism>
<keyword evidence="3 5" id="KW-0479">Metal-binding</keyword>
<evidence type="ECO:0000256" key="4">
    <source>
        <dbReference type="ARBA" id="ARBA00023004"/>
    </source>
</evidence>
<dbReference type="InterPro" id="IPR053007">
    <property type="entry name" value="CYP450_monoxygenase_sec-met"/>
</dbReference>
<evidence type="ECO:0000256" key="1">
    <source>
        <dbReference type="ARBA" id="ARBA00001971"/>
    </source>
</evidence>
<dbReference type="Gene3D" id="1.10.630.10">
    <property type="entry name" value="Cytochrome P450"/>
    <property type="match status" value="1"/>
</dbReference>
<keyword evidence="6" id="KW-1133">Transmembrane helix</keyword>
<comment type="similarity">
    <text evidence="2">Belongs to the cytochrome P450 family.</text>
</comment>
<dbReference type="PANTHER" id="PTHR47582:SF1">
    <property type="entry name" value="P450, PUTATIVE (EUROFUNG)-RELATED"/>
    <property type="match status" value="1"/>
</dbReference>
<dbReference type="PRINTS" id="PR00465">
    <property type="entry name" value="EP450IV"/>
</dbReference>
<dbReference type="InterPro" id="IPR002403">
    <property type="entry name" value="Cyt_P450_E_grp-IV"/>
</dbReference>
<keyword evidence="4 5" id="KW-0408">Iron</keyword>
<protein>
    <recommendedName>
        <fullName evidence="9">Cytochrome P450</fullName>
    </recommendedName>
</protein>
<feature type="binding site" description="axial binding residue" evidence="5">
    <location>
        <position position="181"/>
    </location>
    <ligand>
        <name>heme</name>
        <dbReference type="ChEBI" id="CHEBI:30413"/>
    </ligand>
    <ligandPart>
        <name>Fe</name>
        <dbReference type="ChEBI" id="CHEBI:18248"/>
    </ligandPart>
</feature>
<dbReference type="OrthoDB" id="5316451at2759"/>
<dbReference type="AlphaFoldDB" id="A0A8H3J414"/>
<feature type="transmembrane region" description="Helical" evidence="6">
    <location>
        <begin position="21"/>
        <end position="40"/>
    </location>
</feature>
<dbReference type="GO" id="GO:0004497">
    <property type="term" value="F:monooxygenase activity"/>
    <property type="evidence" value="ECO:0007669"/>
    <property type="project" value="InterPro"/>
</dbReference>
<name>A0A8H3J414_9LECA</name>
<comment type="caution">
    <text evidence="7">The sequence shown here is derived from an EMBL/GenBank/DDBJ whole genome shotgun (WGS) entry which is preliminary data.</text>
</comment>
<dbReference type="GO" id="GO:0005506">
    <property type="term" value="F:iron ion binding"/>
    <property type="evidence" value="ECO:0007669"/>
    <property type="project" value="InterPro"/>
</dbReference>
<evidence type="ECO:0000256" key="3">
    <source>
        <dbReference type="ARBA" id="ARBA00022723"/>
    </source>
</evidence>
<dbReference type="InterPro" id="IPR036396">
    <property type="entry name" value="Cyt_P450_sf"/>
</dbReference>
<dbReference type="SUPFAM" id="SSF48264">
    <property type="entry name" value="Cytochrome P450"/>
    <property type="match status" value="1"/>
</dbReference>
<gene>
    <name evidence="7" type="ORF">HETSPECPRED_002382</name>
</gene>